<comment type="caution">
    <text evidence="1">The sequence shown here is derived from an EMBL/GenBank/DDBJ whole genome shotgun (WGS) entry which is preliminary data.</text>
</comment>
<dbReference type="SUPFAM" id="SSF56219">
    <property type="entry name" value="DNase I-like"/>
    <property type="match status" value="1"/>
</dbReference>
<dbReference type="RefSeq" id="WP_192792539.1">
    <property type="nucleotide sequence ID" value="NZ_JADBEK010000001.1"/>
</dbReference>
<proteinExistence type="predicted"/>
<gene>
    <name evidence="1" type="ORF">H4W80_011400</name>
</gene>
<sequence>MLGDLNASGEEDPIDTLEAGGLAGVTKRFVPAPLRYSYLFDGLAGELDHAMVGRQLLKRVTSAPIWHINADEPRIRDYNTEYNPPGLYQPDAYRSSDHDPLVIGLTLPGGKG</sequence>
<dbReference type="EMBL" id="JADBEK010000001">
    <property type="protein sequence ID" value="MBE1593142.1"/>
    <property type="molecule type" value="Genomic_DNA"/>
</dbReference>
<name>A0ABR9ML07_9ACTN</name>
<accession>A0ABR9ML07</accession>
<dbReference type="PANTHER" id="PTHR42834:SF1">
    <property type="entry name" value="ENDONUCLEASE_EXONUCLEASE_PHOSPHATASE FAMILY PROTEIN (AFU_ORTHOLOGUE AFUA_3G09210)"/>
    <property type="match status" value="1"/>
</dbReference>
<organism evidence="1 2">
    <name type="scientific">Nonomuraea angiospora</name>
    <dbReference type="NCBI Taxonomy" id="46172"/>
    <lineage>
        <taxon>Bacteria</taxon>
        <taxon>Bacillati</taxon>
        <taxon>Actinomycetota</taxon>
        <taxon>Actinomycetes</taxon>
        <taxon>Streptosporangiales</taxon>
        <taxon>Streptosporangiaceae</taxon>
        <taxon>Nonomuraea</taxon>
    </lineage>
</organism>
<reference evidence="1 2" key="1">
    <citation type="submission" date="2020-10" db="EMBL/GenBank/DDBJ databases">
        <title>Sequencing the genomes of 1000 actinobacteria strains.</title>
        <authorList>
            <person name="Klenk H.-P."/>
        </authorList>
    </citation>
    <scope>NUCLEOTIDE SEQUENCE [LARGE SCALE GENOMIC DNA]</scope>
    <source>
        <strain evidence="1 2">DSM 43173</strain>
    </source>
</reference>
<protein>
    <submittedName>
        <fullName evidence="1">Extracellular nuclease</fullName>
    </submittedName>
</protein>
<evidence type="ECO:0000313" key="1">
    <source>
        <dbReference type="EMBL" id="MBE1593142.1"/>
    </source>
</evidence>
<dbReference type="InterPro" id="IPR036691">
    <property type="entry name" value="Endo/exonu/phosph_ase_sf"/>
</dbReference>
<keyword evidence="2" id="KW-1185">Reference proteome</keyword>
<evidence type="ECO:0000313" key="2">
    <source>
        <dbReference type="Proteomes" id="UP000633509"/>
    </source>
</evidence>
<dbReference type="PANTHER" id="PTHR42834">
    <property type="entry name" value="ENDONUCLEASE/EXONUCLEASE/PHOSPHATASE FAMILY PROTEIN (AFU_ORTHOLOGUE AFUA_3G09210)"/>
    <property type="match status" value="1"/>
</dbReference>
<dbReference type="Proteomes" id="UP000633509">
    <property type="component" value="Unassembled WGS sequence"/>
</dbReference>